<proteinExistence type="predicted"/>
<evidence type="ECO:0000313" key="3">
    <source>
        <dbReference type="Proteomes" id="UP001586593"/>
    </source>
</evidence>
<feature type="region of interest" description="Disordered" evidence="1">
    <location>
        <begin position="82"/>
        <end position="113"/>
    </location>
</feature>
<gene>
    <name evidence="2" type="ORF">VTK73DRAFT_4552</name>
</gene>
<sequence length="286" mass="29993">MDSASCPWPSSPWSASWSARPCRAVAALPASSCARESVLPVHVELRIGGRSGDEARLAAASAAEEAVVAVSLVRRRKSSSSAWSESHAGPSSSTSSSSPPSSSAPRLPPSARGASRMYRCCCGFLSSWARRPYRGTISLTSVLASDFCDDLVVLSERWPPPVVVVVVIVVIADGELLESRNDSGMGGIWGGLDTRLAVVVLRLAAGDGEEAYRSVIFSSTVMLLVSLGWGREDDDDDDDDDGKTTPVAPALLGGGGSGGSCVGLPGVDDIRMDFLLSTEPPDWLRR</sequence>
<organism evidence="2 3">
    <name type="scientific">Phialemonium thermophilum</name>
    <dbReference type="NCBI Taxonomy" id="223376"/>
    <lineage>
        <taxon>Eukaryota</taxon>
        <taxon>Fungi</taxon>
        <taxon>Dikarya</taxon>
        <taxon>Ascomycota</taxon>
        <taxon>Pezizomycotina</taxon>
        <taxon>Sordariomycetes</taxon>
        <taxon>Sordariomycetidae</taxon>
        <taxon>Cephalothecales</taxon>
        <taxon>Cephalothecaceae</taxon>
        <taxon>Phialemonium</taxon>
    </lineage>
</organism>
<keyword evidence="3" id="KW-1185">Reference proteome</keyword>
<comment type="caution">
    <text evidence="2">The sequence shown here is derived from an EMBL/GenBank/DDBJ whole genome shotgun (WGS) entry which is preliminary data.</text>
</comment>
<dbReference type="Proteomes" id="UP001586593">
    <property type="component" value="Unassembled WGS sequence"/>
</dbReference>
<name>A0ABR3V7N9_9PEZI</name>
<dbReference type="EMBL" id="JAZHXJ010002579">
    <property type="protein sequence ID" value="KAL1837808.1"/>
    <property type="molecule type" value="Genomic_DNA"/>
</dbReference>
<evidence type="ECO:0000256" key="1">
    <source>
        <dbReference type="SAM" id="MobiDB-lite"/>
    </source>
</evidence>
<accession>A0ABR3V7N9</accession>
<feature type="region of interest" description="Disordered" evidence="1">
    <location>
        <begin position="233"/>
        <end position="254"/>
    </location>
</feature>
<evidence type="ECO:0000313" key="2">
    <source>
        <dbReference type="EMBL" id="KAL1837808.1"/>
    </source>
</evidence>
<protein>
    <submittedName>
        <fullName evidence="2">Uncharacterized protein</fullName>
    </submittedName>
</protein>
<reference evidence="2 3" key="1">
    <citation type="journal article" date="2024" name="Commun. Biol.">
        <title>Comparative genomic analysis of thermophilic fungi reveals convergent evolutionary adaptations and gene losses.</title>
        <authorList>
            <person name="Steindorff A.S."/>
            <person name="Aguilar-Pontes M.V."/>
            <person name="Robinson A.J."/>
            <person name="Andreopoulos B."/>
            <person name="LaButti K."/>
            <person name="Kuo A."/>
            <person name="Mondo S."/>
            <person name="Riley R."/>
            <person name="Otillar R."/>
            <person name="Haridas S."/>
            <person name="Lipzen A."/>
            <person name="Grimwood J."/>
            <person name="Schmutz J."/>
            <person name="Clum A."/>
            <person name="Reid I.D."/>
            <person name="Moisan M.C."/>
            <person name="Butler G."/>
            <person name="Nguyen T.T.M."/>
            <person name="Dewar K."/>
            <person name="Conant G."/>
            <person name="Drula E."/>
            <person name="Henrissat B."/>
            <person name="Hansel C."/>
            <person name="Singer S."/>
            <person name="Hutchinson M.I."/>
            <person name="de Vries R.P."/>
            <person name="Natvig D.O."/>
            <person name="Powell A.J."/>
            <person name="Tsang A."/>
            <person name="Grigoriev I.V."/>
        </authorList>
    </citation>
    <scope>NUCLEOTIDE SEQUENCE [LARGE SCALE GENOMIC DNA]</scope>
    <source>
        <strain evidence="2 3">ATCC 24622</strain>
    </source>
</reference>